<dbReference type="Proteomes" id="UP000064912">
    <property type="component" value="Chromosome"/>
</dbReference>
<dbReference type="PATRIC" id="fig|35806.4.peg.164"/>
<name>A0A0D6AXJ0_RHOSU</name>
<dbReference type="InterPro" id="IPR007210">
    <property type="entry name" value="ABC_Gly_betaine_transp_sub-bd"/>
</dbReference>
<sequence>MTRVTAFGAILAALAVPAMAEADCGEVSIAEMNWSSSAVVTNVEKFLMEQGYGCSVTVVPSDTVPAVTSIAENGEPDTISELWLNSAGEAYTKLEAQGKVERLGKALNPGGVEGWWIPDYLAEEHPELKTIEGVLAHPEWVGGTFNNCPDGWGCRIVNDNLIPALDLEGHGFKIFNHGSGETLATSMASAYEKKEPWFGYYWAPTAVLGKYNMVKVDLGGIDEAAHEANQNPNNPDPKVSDFPAAPVLTAVTADFADREPEIAEMLSKISFDVDDMSAVIAWMDENNASAEEGAVHYLTEHPDVWSTWINDAAREKLSALLNR</sequence>
<dbReference type="AlphaFoldDB" id="A0A0D6AXJ0"/>
<feature type="chain" id="PRO_5002300835" evidence="1">
    <location>
        <begin position="21"/>
        <end position="323"/>
    </location>
</feature>
<dbReference type="KEGG" id="rsu:NHU_00164"/>
<dbReference type="SUPFAM" id="SSF53850">
    <property type="entry name" value="Periplasmic binding protein-like II"/>
    <property type="match status" value="1"/>
</dbReference>
<evidence type="ECO:0000259" key="2">
    <source>
        <dbReference type="Pfam" id="PF04069"/>
    </source>
</evidence>
<feature type="domain" description="ABC-type glycine betaine transport system substrate-binding" evidence="2">
    <location>
        <begin position="26"/>
        <end position="299"/>
    </location>
</feature>
<dbReference type="CDD" id="cd13641">
    <property type="entry name" value="PBP2_HisX_like"/>
    <property type="match status" value="1"/>
</dbReference>
<protein>
    <submittedName>
        <fullName evidence="3">Glycine betaine/proline ABC transporter</fullName>
    </submittedName>
</protein>
<dbReference type="Gene3D" id="3.10.105.10">
    <property type="entry name" value="Dipeptide-binding Protein, Domain 3"/>
    <property type="match status" value="2"/>
</dbReference>
<keyword evidence="1" id="KW-0732">Signal</keyword>
<dbReference type="EMBL" id="AP014800">
    <property type="protein sequence ID" value="BAQ67335.1"/>
    <property type="molecule type" value="Genomic_DNA"/>
</dbReference>
<gene>
    <name evidence="3" type="ORF">NHU_00164</name>
</gene>
<accession>A0A0D6AXJ0</accession>
<evidence type="ECO:0000313" key="4">
    <source>
        <dbReference type="Proteomes" id="UP000064912"/>
    </source>
</evidence>
<evidence type="ECO:0000313" key="3">
    <source>
        <dbReference type="EMBL" id="BAQ67335.1"/>
    </source>
</evidence>
<feature type="signal peptide" evidence="1">
    <location>
        <begin position="1"/>
        <end position="20"/>
    </location>
</feature>
<dbReference type="GO" id="GO:0022857">
    <property type="term" value="F:transmembrane transporter activity"/>
    <property type="evidence" value="ECO:0007669"/>
    <property type="project" value="InterPro"/>
</dbReference>
<organism evidence="3 4">
    <name type="scientific">Rhodovulum sulfidophilum</name>
    <name type="common">Rhodobacter sulfidophilus</name>
    <dbReference type="NCBI Taxonomy" id="35806"/>
    <lineage>
        <taxon>Bacteria</taxon>
        <taxon>Pseudomonadati</taxon>
        <taxon>Pseudomonadota</taxon>
        <taxon>Alphaproteobacteria</taxon>
        <taxon>Rhodobacterales</taxon>
        <taxon>Paracoccaceae</taxon>
        <taxon>Rhodovulum</taxon>
    </lineage>
</organism>
<reference evidence="3 4" key="1">
    <citation type="submission" date="2015-02" db="EMBL/GenBank/DDBJ databases">
        <title>Genome sequene of Rhodovulum sulfidophilum DSM 2351.</title>
        <authorList>
            <person name="Nagao N."/>
        </authorList>
    </citation>
    <scope>NUCLEOTIDE SEQUENCE [LARGE SCALE GENOMIC DNA]</scope>
    <source>
        <strain evidence="3 4">DSM 2351</strain>
    </source>
</reference>
<dbReference type="eggNOG" id="COG2113">
    <property type="taxonomic scope" value="Bacteria"/>
</dbReference>
<evidence type="ECO:0000256" key="1">
    <source>
        <dbReference type="SAM" id="SignalP"/>
    </source>
</evidence>
<proteinExistence type="predicted"/>
<dbReference type="Pfam" id="PF04069">
    <property type="entry name" value="OpuAC"/>
    <property type="match status" value="1"/>
</dbReference>
<dbReference type="GO" id="GO:0043190">
    <property type="term" value="C:ATP-binding cassette (ABC) transporter complex"/>
    <property type="evidence" value="ECO:0007669"/>
    <property type="project" value="InterPro"/>
</dbReference>
<dbReference type="Gene3D" id="3.40.190.100">
    <property type="entry name" value="Glycine betaine-binding periplasmic protein, domain 2"/>
    <property type="match status" value="1"/>
</dbReference>